<protein>
    <recommendedName>
        <fullName evidence="6">Pentatricopeptide repeat-containing protein</fullName>
    </recommendedName>
</protein>
<dbReference type="Pfam" id="PF13041">
    <property type="entry name" value="PPR_2"/>
    <property type="match status" value="1"/>
</dbReference>
<proteinExistence type="inferred from homology"/>
<dbReference type="EMBL" id="JAAMPC010000009">
    <property type="protein sequence ID" value="KAG2292038.1"/>
    <property type="molecule type" value="Genomic_DNA"/>
</dbReference>
<dbReference type="InterPro" id="IPR002885">
    <property type="entry name" value="PPR_rpt"/>
</dbReference>
<keyword evidence="2" id="KW-0677">Repeat</keyword>
<sequence>MKYKCLVSGSSTAPDIFAYNSLIHVLCMFGKSKDALVVWNEMEVSGNEPDNSMYHILIQGSCKSYQMDHG</sequence>
<accession>A0A8X7RRR3</accession>
<evidence type="ECO:0000256" key="3">
    <source>
        <dbReference type="PROSITE-ProRule" id="PRU00708"/>
    </source>
</evidence>
<organism evidence="4 5">
    <name type="scientific">Brassica carinata</name>
    <name type="common">Ethiopian mustard</name>
    <name type="synonym">Abyssinian cabbage</name>
    <dbReference type="NCBI Taxonomy" id="52824"/>
    <lineage>
        <taxon>Eukaryota</taxon>
        <taxon>Viridiplantae</taxon>
        <taxon>Streptophyta</taxon>
        <taxon>Embryophyta</taxon>
        <taxon>Tracheophyta</taxon>
        <taxon>Spermatophyta</taxon>
        <taxon>Magnoliopsida</taxon>
        <taxon>eudicotyledons</taxon>
        <taxon>Gunneridae</taxon>
        <taxon>Pentapetalae</taxon>
        <taxon>rosids</taxon>
        <taxon>malvids</taxon>
        <taxon>Brassicales</taxon>
        <taxon>Brassicaceae</taxon>
        <taxon>Brassiceae</taxon>
        <taxon>Brassica</taxon>
    </lineage>
</organism>
<dbReference type="AlphaFoldDB" id="A0A8X7RRR3"/>
<dbReference type="Proteomes" id="UP000886595">
    <property type="component" value="Unassembled WGS sequence"/>
</dbReference>
<feature type="repeat" description="PPR" evidence="3">
    <location>
        <begin position="15"/>
        <end position="49"/>
    </location>
</feature>
<dbReference type="PROSITE" id="PS51375">
    <property type="entry name" value="PPR"/>
    <property type="match status" value="1"/>
</dbReference>
<evidence type="ECO:0008006" key="6">
    <source>
        <dbReference type="Google" id="ProtNLM"/>
    </source>
</evidence>
<dbReference type="InterPro" id="IPR011990">
    <property type="entry name" value="TPR-like_helical_dom_sf"/>
</dbReference>
<reference evidence="4 5" key="1">
    <citation type="submission" date="2020-02" db="EMBL/GenBank/DDBJ databases">
        <authorList>
            <person name="Ma Q."/>
            <person name="Huang Y."/>
            <person name="Song X."/>
            <person name="Pei D."/>
        </authorList>
    </citation>
    <scope>NUCLEOTIDE SEQUENCE [LARGE SCALE GENOMIC DNA]</scope>
    <source>
        <strain evidence="4">Sxm20200214</strain>
        <tissue evidence="4">Leaf</tissue>
    </source>
</reference>
<comment type="caution">
    <text evidence="4">The sequence shown here is derived from an EMBL/GenBank/DDBJ whole genome shotgun (WGS) entry which is preliminary data.</text>
</comment>
<dbReference type="PANTHER" id="PTHR47939">
    <property type="entry name" value="MEMBRANE-ASSOCIATED SALT-INDUCIBLE PROTEIN-LIKE"/>
    <property type="match status" value="1"/>
</dbReference>
<dbReference type="InterPro" id="IPR050667">
    <property type="entry name" value="PPR-containing_protein"/>
</dbReference>
<dbReference type="PANTHER" id="PTHR47939:SF13">
    <property type="entry name" value="OS03G0201400 PROTEIN"/>
    <property type="match status" value="1"/>
</dbReference>
<evidence type="ECO:0000313" key="5">
    <source>
        <dbReference type="Proteomes" id="UP000886595"/>
    </source>
</evidence>
<keyword evidence="5" id="KW-1185">Reference proteome</keyword>
<evidence type="ECO:0000256" key="1">
    <source>
        <dbReference type="ARBA" id="ARBA00007626"/>
    </source>
</evidence>
<dbReference type="Gene3D" id="1.25.40.10">
    <property type="entry name" value="Tetratricopeptide repeat domain"/>
    <property type="match status" value="1"/>
</dbReference>
<evidence type="ECO:0000313" key="4">
    <source>
        <dbReference type="EMBL" id="KAG2292038.1"/>
    </source>
</evidence>
<evidence type="ECO:0000256" key="2">
    <source>
        <dbReference type="ARBA" id="ARBA00022737"/>
    </source>
</evidence>
<name>A0A8X7RRR3_BRACI</name>
<gene>
    <name evidence="4" type="ORF">Bca52824_038707</name>
</gene>
<comment type="similarity">
    <text evidence="1">Belongs to the PPR family. P subfamily.</text>
</comment>
<dbReference type="NCBIfam" id="TIGR00756">
    <property type="entry name" value="PPR"/>
    <property type="match status" value="1"/>
</dbReference>